<gene>
    <name evidence="6" type="primary">Pcnt_3</name>
    <name evidence="6" type="ORF">SAGSER_R13836</name>
</gene>
<dbReference type="PANTHER" id="PTHR44981:SF3">
    <property type="entry name" value="PERICENTRIN"/>
    <property type="match status" value="1"/>
</dbReference>
<reference evidence="6 7" key="1">
    <citation type="submission" date="2019-09" db="EMBL/GenBank/DDBJ databases">
        <title>Bird 10,000 Genomes (B10K) Project - Family phase.</title>
        <authorList>
            <person name="Zhang G."/>
        </authorList>
    </citation>
    <scope>NUCLEOTIDE SEQUENCE [LARGE SCALE GENOMIC DNA]</scope>
    <source>
        <strain evidence="6">B10K-DU-011-38</strain>
        <tissue evidence="6">Muscle</tissue>
    </source>
</reference>
<evidence type="ECO:0000256" key="5">
    <source>
        <dbReference type="SAM" id="Coils"/>
    </source>
</evidence>
<evidence type="ECO:0000256" key="3">
    <source>
        <dbReference type="ARBA" id="ARBA00023054"/>
    </source>
</evidence>
<feature type="coiled-coil region" evidence="5">
    <location>
        <begin position="172"/>
        <end position="326"/>
    </location>
</feature>
<feature type="coiled-coil region" evidence="5">
    <location>
        <begin position="404"/>
        <end position="454"/>
    </location>
</feature>
<dbReference type="InterPro" id="IPR028745">
    <property type="entry name" value="AKAP9/Pericentrin"/>
</dbReference>
<feature type="non-terminal residue" evidence="6">
    <location>
        <position position="1"/>
    </location>
</feature>
<keyword evidence="3 5" id="KW-0175">Coiled coil</keyword>
<proteinExistence type="predicted"/>
<protein>
    <submittedName>
        <fullName evidence="6">PCNT protein</fullName>
    </submittedName>
</protein>
<evidence type="ECO:0000313" key="7">
    <source>
        <dbReference type="Proteomes" id="UP000539599"/>
    </source>
</evidence>
<dbReference type="AlphaFoldDB" id="A0A7L2I0K8"/>
<comment type="caution">
    <text evidence="6">The sequence shown here is derived from an EMBL/GenBank/DDBJ whole genome shotgun (WGS) entry which is preliminary data.</text>
</comment>
<keyword evidence="2" id="KW-0963">Cytoplasm</keyword>
<evidence type="ECO:0000256" key="4">
    <source>
        <dbReference type="ARBA" id="ARBA00023212"/>
    </source>
</evidence>
<organism evidence="6 7">
    <name type="scientific">Sagittarius serpentarius</name>
    <name type="common">Secretary bird</name>
    <dbReference type="NCBI Taxonomy" id="56258"/>
    <lineage>
        <taxon>Eukaryota</taxon>
        <taxon>Metazoa</taxon>
        <taxon>Chordata</taxon>
        <taxon>Craniata</taxon>
        <taxon>Vertebrata</taxon>
        <taxon>Euteleostomi</taxon>
        <taxon>Archelosauria</taxon>
        <taxon>Archosauria</taxon>
        <taxon>Dinosauria</taxon>
        <taxon>Saurischia</taxon>
        <taxon>Theropoda</taxon>
        <taxon>Coelurosauria</taxon>
        <taxon>Aves</taxon>
        <taxon>Neognathae</taxon>
        <taxon>Neoaves</taxon>
        <taxon>Telluraves</taxon>
        <taxon>Accipitrimorphae</taxon>
        <taxon>Accipitriformes</taxon>
        <taxon>Sagittariidae</taxon>
        <taxon>Sagittarius</taxon>
    </lineage>
</organism>
<dbReference type="EMBL" id="VWYJ01033095">
    <property type="protein sequence ID" value="NXR05104.1"/>
    <property type="molecule type" value="Genomic_DNA"/>
</dbReference>
<comment type="subcellular location">
    <subcellularLocation>
        <location evidence="1">Cytoplasm</location>
        <location evidence="1">Cytoskeleton</location>
        <location evidence="1">Microtubule organizing center</location>
        <location evidence="1">Centrosome</location>
    </subcellularLocation>
</comment>
<evidence type="ECO:0000256" key="2">
    <source>
        <dbReference type="ARBA" id="ARBA00022490"/>
    </source>
</evidence>
<evidence type="ECO:0000313" key="6">
    <source>
        <dbReference type="EMBL" id="NXR05104.1"/>
    </source>
</evidence>
<dbReference type="GO" id="GO:0060090">
    <property type="term" value="F:molecular adaptor activity"/>
    <property type="evidence" value="ECO:0007669"/>
    <property type="project" value="InterPro"/>
</dbReference>
<evidence type="ECO:0000256" key="1">
    <source>
        <dbReference type="ARBA" id="ARBA00004300"/>
    </source>
</evidence>
<feature type="non-terminal residue" evidence="6">
    <location>
        <position position="559"/>
    </location>
</feature>
<sequence length="559" mass="65348">QTVLKMVYEESRKILALSERPFGFREVKNVHQTRAAMEGWQKEGLALLDAIQSLKDYLSKVADRGDKEEQRQMVVEHLFSSDRNSLLSEIQDLQAQLRMTHLQNQEKLQQLQETLTSVEDHGSKQEHHLRRKVELLEYKLQQEKSIVSDLHSTLSEEQKRASETCDLLNQEKAALKSDLYESKQENERLQKSLEELHREINHLRFELEKKEKDLTAALEDLQSEHLKETELRGLFEEQRLQYKKAEGEKTKALEELQAALELQSVQNSQLAVSLEHKQTVNDNLRKELQIEHSRCEALLSQEQAKLSELQRNLDAEKNRSLELLNSLNHERVLTEQLSMRVKESACQHRESLLEQAFVQELQAQLEEERSQTMELAAIIEKTHQQAIHSKRQLEAEVQMCCEETQKEREVSDKLRATLESLQDQKQEQNLELQHQRDEQRIKELQEILAILEERERNLPSPNCQQELLCTLNKDRNVKQATTKETEKLHLQQQQQQLEKIRQQLLFVAVHLNEFIYKTVDKTVNDWSASNDEAVGSLLQTLKELKSDLLSPPASQVRKT</sequence>
<dbReference type="GO" id="GO:0005813">
    <property type="term" value="C:centrosome"/>
    <property type="evidence" value="ECO:0007669"/>
    <property type="project" value="UniProtKB-SubCell"/>
</dbReference>
<name>A0A7L2I0K8_SAGSE</name>
<dbReference type="PANTHER" id="PTHR44981">
    <property type="entry name" value="PERICENTRIN-LIKE PROTEIN, ISOFORM F"/>
    <property type="match status" value="1"/>
</dbReference>
<accession>A0A7L2I0K8</accession>
<keyword evidence="7" id="KW-1185">Reference proteome</keyword>
<dbReference type="Proteomes" id="UP000539599">
    <property type="component" value="Unassembled WGS sequence"/>
</dbReference>
<keyword evidence="4" id="KW-0206">Cytoskeleton</keyword>
<dbReference type="GO" id="GO:0007165">
    <property type="term" value="P:signal transduction"/>
    <property type="evidence" value="ECO:0007669"/>
    <property type="project" value="InterPro"/>
</dbReference>